<dbReference type="KEGG" id="noa:BKM31_39015"/>
<dbReference type="Proteomes" id="UP000190797">
    <property type="component" value="Chromosome"/>
</dbReference>
<name>A0A1V0AL95_9ACTN</name>
<organism evidence="2 3">
    <name type="scientific">[Actinomadura] parvosata subsp. kistnae</name>
    <dbReference type="NCBI Taxonomy" id="1909395"/>
    <lineage>
        <taxon>Bacteria</taxon>
        <taxon>Bacillati</taxon>
        <taxon>Actinomycetota</taxon>
        <taxon>Actinomycetes</taxon>
        <taxon>Streptosporangiales</taxon>
        <taxon>Streptosporangiaceae</taxon>
        <taxon>Nonomuraea</taxon>
    </lineage>
</organism>
<dbReference type="GO" id="GO:0003677">
    <property type="term" value="F:DNA binding"/>
    <property type="evidence" value="ECO:0007669"/>
    <property type="project" value="InterPro"/>
</dbReference>
<gene>
    <name evidence="2" type="ORF">BKM31_39015</name>
</gene>
<dbReference type="EMBL" id="CP017717">
    <property type="protein sequence ID" value="AQZ70994.1"/>
    <property type="molecule type" value="Genomic_DNA"/>
</dbReference>
<dbReference type="Gene3D" id="3.30.450.180">
    <property type="match status" value="1"/>
</dbReference>
<dbReference type="InterPro" id="IPR001387">
    <property type="entry name" value="Cro/C1-type_HTH"/>
</dbReference>
<proteinExistence type="predicted"/>
<dbReference type="PANTHER" id="PTHR35010:SF3">
    <property type="entry name" value="BLL4873 PROTEIN"/>
    <property type="match status" value="1"/>
</dbReference>
<dbReference type="CDD" id="cd00093">
    <property type="entry name" value="HTH_XRE"/>
    <property type="match status" value="1"/>
</dbReference>
<dbReference type="Pfam" id="PF17765">
    <property type="entry name" value="MLTR_LBD"/>
    <property type="match status" value="1"/>
</dbReference>
<dbReference type="Pfam" id="PF13560">
    <property type="entry name" value="HTH_31"/>
    <property type="match status" value="1"/>
</dbReference>
<dbReference type="SUPFAM" id="SSF47413">
    <property type="entry name" value="lambda repressor-like DNA-binding domains"/>
    <property type="match status" value="1"/>
</dbReference>
<dbReference type="SMART" id="SM00530">
    <property type="entry name" value="HTH_XRE"/>
    <property type="match status" value="1"/>
</dbReference>
<keyword evidence="3" id="KW-1185">Reference proteome</keyword>
<dbReference type="AlphaFoldDB" id="A0A1V0AL95"/>
<evidence type="ECO:0000313" key="2">
    <source>
        <dbReference type="EMBL" id="AQZ70994.1"/>
    </source>
</evidence>
<dbReference type="Gene3D" id="1.10.260.40">
    <property type="entry name" value="lambda repressor-like DNA-binding domains"/>
    <property type="match status" value="1"/>
</dbReference>
<dbReference type="RefSeq" id="WP_080047255.1">
    <property type="nucleotide sequence ID" value="NZ_CP017717.1"/>
</dbReference>
<sequence length="253" mass="28067">MAEVSGRALGDFLRSRRERLTPEAVGLPPRPRRRTLGLRREEVAELAGIGIDWYVRLEQGRAVTPSAATIDALAGALRLDETEHAHLRTLARRPHLPAFTRERVPDGTARLLHGLDRPAYLTGRRWDVLAVNAAAAELFTGLDRLPPGDRNVLVYLLLTPAARELFGDGWAAQARHATAQFRAAFDLWAPDPAFTGLAARLRRGCPEFGRWWARHDVTRGGAGGKVLRGRAFDYATFQANEDPGLRLTVYTPR</sequence>
<feature type="domain" description="HTH cro/C1-type" evidence="1">
    <location>
        <begin position="36"/>
        <end position="84"/>
    </location>
</feature>
<dbReference type="InterPro" id="IPR041413">
    <property type="entry name" value="MLTR_LBD"/>
</dbReference>
<dbReference type="InterPro" id="IPR010982">
    <property type="entry name" value="Lambda_DNA-bd_dom_sf"/>
</dbReference>
<dbReference type="PROSITE" id="PS50943">
    <property type="entry name" value="HTH_CROC1"/>
    <property type="match status" value="1"/>
</dbReference>
<dbReference type="PANTHER" id="PTHR35010">
    <property type="entry name" value="BLL4672 PROTEIN-RELATED"/>
    <property type="match status" value="1"/>
</dbReference>
<reference evidence="3" key="1">
    <citation type="journal article" date="2017" name="Med. Chem. Commun.">
        <title>Nonomuraea sp. ATCC 55076 harbours the largest actinomycete chromosome to date and the kistamicin biosynthetic gene cluster.</title>
        <authorList>
            <person name="Nazari B."/>
            <person name="Forneris C.C."/>
            <person name="Gibson M.I."/>
            <person name="Moon K."/>
            <person name="Schramma K.R."/>
            <person name="Seyedsayamdost M.R."/>
        </authorList>
    </citation>
    <scope>NUCLEOTIDE SEQUENCE [LARGE SCALE GENOMIC DNA]</scope>
    <source>
        <strain evidence="3">ATCC 55076</strain>
    </source>
</reference>
<protein>
    <submittedName>
        <fullName evidence="2">Transcriptional regulator</fullName>
    </submittedName>
</protein>
<evidence type="ECO:0000259" key="1">
    <source>
        <dbReference type="PROSITE" id="PS50943"/>
    </source>
</evidence>
<accession>A0A1V0AL95</accession>
<evidence type="ECO:0000313" key="3">
    <source>
        <dbReference type="Proteomes" id="UP000190797"/>
    </source>
</evidence>